<gene>
    <name evidence="9" type="ORF">BK658_28480</name>
</gene>
<dbReference type="AlphaFoldDB" id="A0A423GIE2"/>
<evidence type="ECO:0000256" key="2">
    <source>
        <dbReference type="ARBA" id="ARBA00022603"/>
    </source>
</evidence>
<dbReference type="EMBL" id="MOBI01000047">
    <property type="protein sequence ID" value="ROM89216.1"/>
    <property type="molecule type" value="Genomic_DNA"/>
</dbReference>
<dbReference type="PRINTS" id="PR00105">
    <property type="entry name" value="C5METTRFRASE"/>
</dbReference>
<dbReference type="Gene3D" id="3.90.120.10">
    <property type="entry name" value="DNA Methylase, subunit A, domain 2"/>
    <property type="match status" value="1"/>
</dbReference>
<evidence type="ECO:0000256" key="8">
    <source>
        <dbReference type="RuleBase" id="RU000416"/>
    </source>
</evidence>
<dbReference type="PANTHER" id="PTHR10629:SF52">
    <property type="entry name" value="DNA (CYTOSINE-5)-METHYLTRANSFERASE 1"/>
    <property type="match status" value="1"/>
</dbReference>
<comment type="caution">
    <text evidence="9">The sequence shown here is derived from an EMBL/GenBank/DDBJ whole genome shotgun (WGS) entry which is preliminary data.</text>
</comment>
<protein>
    <recommendedName>
        <fullName evidence="1">DNA (cytosine-5-)-methyltransferase</fullName>
        <ecNumber evidence="1">2.1.1.37</ecNumber>
    </recommendedName>
</protein>
<dbReference type="InterPro" id="IPR001525">
    <property type="entry name" value="C5_MeTfrase"/>
</dbReference>
<proteinExistence type="inferred from homology"/>
<keyword evidence="2 7" id="KW-0489">Methyltransferase</keyword>
<keyword evidence="3 7" id="KW-0808">Transferase</keyword>
<dbReference type="Gene3D" id="3.40.50.150">
    <property type="entry name" value="Vaccinia Virus protein VP39"/>
    <property type="match status" value="1"/>
</dbReference>
<dbReference type="NCBIfam" id="TIGR00675">
    <property type="entry name" value="dcm"/>
    <property type="match status" value="1"/>
</dbReference>
<evidence type="ECO:0000256" key="7">
    <source>
        <dbReference type="PROSITE-ProRule" id="PRU01016"/>
    </source>
</evidence>
<comment type="similarity">
    <text evidence="7 8">Belongs to the class I-like SAM-binding methyltransferase superfamily. C5-methyltransferase family.</text>
</comment>
<evidence type="ECO:0000256" key="5">
    <source>
        <dbReference type="ARBA" id="ARBA00022747"/>
    </source>
</evidence>
<dbReference type="InterPro" id="IPR050390">
    <property type="entry name" value="C5-Methyltransferase"/>
</dbReference>
<dbReference type="InterPro" id="IPR029063">
    <property type="entry name" value="SAM-dependent_MTases_sf"/>
</dbReference>
<keyword evidence="4 7" id="KW-0949">S-adenosyl-L-methionine</keyword>
<dbReference type="Proteomes" id="UP000284684">
    <property type="component" value="Unassembled WGS sequence"/>
</dbReference>
<evidence type="ECO:0000256" key="3">
    <source>
        <dbReference type="ARBA" id="ARBA00022679"/>
    </source>
</evidence>
<dbReference type="EC" id="2.1.1.37" evidence="1"/>
<evidence type="ECO:0000256" key="4">
    <source>
        <dbReference type="ARBA" id="ARBA00022691"/>
    </source>
</evidence>
<dbReference type="GO" id="GO:0003886">
    <property type="term" value="F:DNA (cytosine-5-)-methyltransferase activity"/>
    <property type="evidence" value="ECO:0007669"/>
    <property type="project" value="UniProtKB-EC"/>
</dbReference>
<feature type="active site" evidence="7">
    <location>
        <position position="89"/>
    </location>
</feature>
<sequence>MRGPTGLPKVISLFCGAGGLDWGFHQEGFQIPVAIDISAAAISTHKRNFPKTHSVAADLIKLQPEGVFQLVTSRVKSKSRIGLIGGPPCQGFSRANTNSKVDDPRNQLPQLYLDIVKRLQADYIVEFVVFENVLGIRDKKHAPTYEALIKGLESLGFCITEKELCALDFGVPQNRRRIVLSALRAGQGYDEVRPEANTGLRTVKEAIGTLAEPTFFDRRLRAEDIPVHPNHWTMNPKSPRFSDPDGDYPKGRSFKRLSWGDASPTIAFGHREIHIHPSGTRRLSIYEAMILQSFPSSFVLEGNLSQQVEQVSNAVPPLLGKSIAAAVKKSIKNKKSLKMK</sequence>
<evidence type="ECO:0000313" key="9">
    <source>
        <dbReference type="EMBL" id="ROM89216.1"/>
    </source>
</evidence>
<dbReference type="PROSITE" id="PS51679">
    <property type="entry name" value="SAM_MT_C5"/>
    <property type="match status" value="1"/>
</dbReference>
<comment type="catalytic activity">
    <reaction evidence="6">
        <text>a 2'-deoxycytidine in DNA + S-adenosyl-L-methionine = a 5-methyl-2'-deoxycytidine in DNA + S-adenosyl-L-homocysteine + H(+)</text>
        <dbReference type="Rhea" id="RHEA:13681"/>
        <dbReference type="Rhea" id="RHEA-COMP:11369"/>
        <dbReference type="Rhea" id="RHEA-COMP:11370"/>
        <dbReference type="ChEBI" id="CHEBI:15378"/>
        <dbReference type="ChEBI" id="CHEBI:57856"/>
        <dbReference type="ChEBI" id="CHEBI:59789"/>
        <dbReference type="ChEBI" id="CHEBI:85452"/>
        <dbReference type="ChEBI" id="CHEBI:85454"/>
        <dbReference type="EC" id="2.1.1.37"/>
    </reaction>
</comment>
<evidence type="ECO:0000256" key="1">
    <source>
        <dbReference type="ARBA" id="ARBA00011975"/>
    </source>
</evidence>
<dbReference type="PANTHER" id="PTHR10629">
    <property type="entry name" value="CYTOSINE-SPECIFIC METHYLTRANSFERASE"/>
    <property type="match status" value="1"/>
</dbReference>
<dbReference type="GO" id="GO:0009307">
    <property type="term" value="P:DNA restriction-modification system"/>
    <property type="evidence" value="ECO:0007669"/>
    <property type="project" value="UniProtKB-KW"/>
</dbReference>
<dbReference type="GO" id="GO:0032259">
    <property type="term" value="P:methylation"/>
    <property type="evidence" value="ECO:0007669"/>
    <property type="project" value="UniProtKB-KW"/>
</dbReference>
<accession>A0A423GIE2</accession>
<reference evidence="9 10" key="1">
    <citation type="submission" date="2016-10" db="EMBL/GenBank/DDBJ databases">
        <title>Comparative genome analysis of multiple Pseudomonas spp. focuses on biocontrol and plant growth promoting traits.</title>
        <authorList>
            <person name="Tao X.-Y."/>
            <person name="Taylor C.G."/>
        </authorList>
    </citation>
    <scope>NUCLEOTIDE SEQUENCE [LARGE SCALE GENOMIC DNA]</scope>
    <source>
        <strain evidence="9 10">37D10</strain>
    </source>
</reference>
<name>A0A423GIE2_9PSED</name>
<dbReference type="Pfam" id="PF00145">
    <property type="entry name" value="DNA_methylase"/>
    <property type="match status" value="1"/>
</dbReference>
<keyword evidence="5" id="KW-0680">Restriction system</keyword>
<evidence type="ECO:0000313" key="10">
    <source>
        <dbReference type="Proteomes" id="UP000284684"/>
    </source>
</evidence>
<dbReference type="SUPFAM" id="SSF53335">
    <property type="entry name" value="S-adenosyl-L-methionine-dependent methyltransferases"/>
    <property type="match status" value="1"/>
</dbReference>
<evidence type="ECO:0000256" key="6">
    <source>
        <dbReference type="ARBA" id="ARBA00047422"/>
    </source>
</evidence>
<organism evidence="9 10">
    <name type="scientific">Pseudomonas brassicacearum</name>
    <dbReference type="NCBI Taxonomy" id="930166"/>
    <lineage>
        <taxon>Bacteria</taxon>
        <taxon>Pseudomonadati</taxon>
        <taxon>Pseudomonadota</taxon>
        <taxon>Gammaproteobacteria</taxon>
        <taxon>Pseudomonadales</taxon>
        <taxon>Pseudomonadaceae</taxon>
        <taxon>Pseudomonas</taxon>
    </lineage>
</organism>